<dbReference type="AlphaFoldDB" id="A0A6J6CA39"/>
<dbReference type="EMBL" id="CAEZSN010000110">
    <property type="protein sequence ID" value="CAB4547945.1"/>
    <property type="molecule type" value="Genomic_DNA"/>
</dbReference>
<feature type="region of interest" description="Disordered" evidence="1">
    <location>
        <begin position="34"/>
        <end position="108"/>
    </location>
</feature>
<organism evidence="2">
    <name type="scientific">freshwater metagenome</name>
    <dbReference type="NCBI Taxonomy" id="449393"/>
    <lineage>
        <taxon>unclassified sequences</taxon>
        <taxon>metagenomes</taxon>
        <taxon>ecological metagenomes</taxon>
    </lineage>
</organism>
<feature type="compositionally biased region" description="Acidic residues" evidence="1">
    <location>
        <begin position="81"/>
        <end position="108"/>
    </location>
</feature>
<evidence type="ECO:0000256" key="1">
    <source>
        <dbReference type="SAM" id="MobiDB-lite"/>
    </source>
</evidence>
<reference evidence="2" key="1">
    <citation type="submission" date="2020-05" db="EMBL/GenBank/DDBJ databases">
        <authorList>
            <person name="Chiriac C."/>
            <person name="Salcher M."/>
            <person name="Ghai R."/>
            <person name="Kavagutti S V."/>
        </authorList>
    </citation>
    <scope>NUCLEOTIDE SEQUENCE</scope>
</reference>
<feature type="compositionally biased region" description="Pro residues" evidence="1">
    <location>
        <begin position="50"/>
        <end position="67"/>
    </location>
</feature>
<evidence type="ECO:0000313" key="2">
    <source>
        <dbReference type="EMBL" id="CAB4547945.1"/>
    </source>
</evidence>
<accession>A0A6J6CA39</accession>
<protein>
    <submittedName>
        <fullName evidence="2">Unannotated protein</fullName>
    </submittedName>
</protein>
<sequence>MKIGVVAAIAGGLIVGAGAMVPLGSFAQVGAPAVPPISNSQDVATIDPAPETPAPSLTPTPTPPAVITPPTFAAGGKTDGNDDDVNYGEENGEGHDDEGDDGESEGDD</sequence>
<gene>
    <name evidence="2" type="ORF">UFOPK1433_00923</name>
    <name evidence="3" type="ORF">UFOPK1843_01087</name>
</gene>
<dbReference type="EMBL" id="CAEZUR010000109">
    <property type="protein sequence ID" value="CAB4615335.1"/>
    <property type="molecule type" value="Genomic_DNA"/>
</dbReference>
<evidence type="ECO:0000313" key="3">
    <source>
        <dbReference type="EMBL" id="CAB4615335.1"/>
    </source>
</evidence>
<name>A0A6J6CA39_9ZZZZ</name>
<proteinExistence type="predicted"/>